<name>A0AAV9Z0I2_9AGAR</name>
<feature type="compositionally biased region" description="Polar residues" evidence="1">
    <location>
        <begin position="578"/>
        <end position="591"/>
    </location>
</feature>
<evidence type="ECO:0000313" key="3">
    <source>
        <dbReference type="Proteomes" id="UP001362999"/>
    </source>
</evidence>
<reference evidence="2 3" key="1">
    <citation type="journal article" date="2024" name="J Genomics">
        <title>Draft genome sequencing and assembly of Favolaschia claudopus CIRM-BRFM 2984 isolated from oak limbs.</title>
        <authorList>
            <person name="Navarro D."/>
            <person name="Drula E."/>
            <person name="Chaduli D."/>
            <person name="Cazenave R."/>
            <person name="Ahrendt S."/>
            <person name="Wang J."/>
            <person name="Lipzen A."/>
            <person name="Daum C."/>
            <person name="Barry K."/>
            <person name="Grigoriev I.V."/>
            <person name="Favel A."/>
            <person name="Rosso M.N."/>
            <person name="Martin F."/>
        </authorList>
    </citation>
    <scope>NUCLEOTIDE SEQUENCE [LARGE SCALE GENOMIC DNA]</scope>
    <source>
        <strain evidence="2 3">CIRM-BRFM 2984</strain>
    </source>
</reference>
<dbReference type="AlphaFoldDB" id="A0AAV9Z0I2"/>
<feature type="compositionally biased region" description="Acidic residues" evidence="1">
    <location>
        <begin position="378"/>
        <end position="389"/>
    </location>
</feature>
<comment type="caution">
    <text evidence="2">The sequence shown here is derived from an EMBL/GenBank/DDBJ whole genome shotgun (WGS) entry which is preliminary data.</text>
</comment>
<sequence>MAKSNAKKRSRKRVARENRKNLRLWAEGARETILSPHLEAYQAAKDQGRRQERKILKKICREFHARVSWRVQDHEEPVLKDWDANTVEDEELLTEDEAAAKNARMVELDARIRRWFTYRLRKIRKNQHSSRDEDPRKDPYAVLLANLSGVIAPPKALQGYQQFMRESYEEKIAPLVAERWEQEKKDHTRLAERSKEPKAGFRAEVARQVFASLPEDERKAIGERAKQQAAEAKAAYMDSLKATPSQTPAARQKCIDAVADFAGPILQGLHAHTGMHATLIMGGPVPMFGGELRTVHVSYGRNRTVLGLHWPQWDKPRFAEVTKCMTDYLHTAYTPQECAASALNAAPDFSGASYTINAPDDESSSDSSSDSDSSDSGSSDEEEDDESEDSERRPAKKRKISAPTTTATSKTKNKSTSSKAKRASTKKGRSSVVGGVANGGETAASTPATVSDPAPAPSPDPPATDDPAPAPSPDPPATDDNAPAAPGDDNTDDTDDDGPRFDGPYMGYHIPESERQKNIERNKALLLRLKNDVGADLNTLLAELRGEPAAPSSQSTASKARPRARPRAAATPRTGTRNSARLATGSTTAAPTQPVDPPPVSAPSPAAPVVAPSDSPSEPTPDSPAGPTIVPRDGADSDSPTPPSPLPPLSQAAQTAIANTTAPPPPRATRSASAAEAPPYPPHAAPWFRDAYAAMTRIDLGPHFHALVAAWTRMEAASRFEHSESNLSPKLRPKQVGAWIAANRRGTDPLVENPTEYAAQWQQWWDSLQPSWRSRDAEGRWSISATYGGAGREWGPLYRWGVNGVLSILASLYFWGCAVQSNQDLLPLWEAAVVDVVWMLEGMALYYEMFKGKF</sequence>
<evidence type="ECO:0000313" key="2">
    <source>
        <dbReference type="EMBL" id="KAK6966800.1"/>
    </source>
</evidence>
<feature type="region of interest" description="Disordered" evidence="1">
    <location>
        <begin position="353"/>
        <end position="517"/>
    </location>
</feature>
<feature type="region of interest" description="Disordered" evidence="1">
    <location>
        <begin position="544"/>
        <end position="680"/>
    </location>
</feature>
<feature type="compositionally biased region" description="Basic residues" evidence="1">
    <location>
        <begin position="419"/>
        <end position="429"/>
    </location>
</feature>
<feature type="compositionally biased region" description="Low complexity" evidence="1">
    <location>
        <begin position="649"/>
        <end position="661"/>
    </location>
</feature>
<feature type="compositionally biased region" description="Low complexity" evidence="1">
    <location>
        <begin position="478"/>
        <end position="488"/>
    </location>
</feature>
<feature type="compositionally biased region" description="Low complexity" evidence="1">
    <location>
        <begin position="365"/>
        <end position="377"/>
    </location>
</feature>
<accession>A0AAV9Z0I2</accession>
<feature type="compositionally biased region" description="Low complexity" evidence="1">
    <location>
        <begin position="404"/>
        <end position="418"/>
    </location>
</feature>
<feature type="compositionally biased region" description="Low complexity" evidence="1">
    <location>
        <begin position="442"/>
        <end position="453"/>
    </location>
</feature>
<keyword evidence="3" id="KW-1185">Reference proteome</keyword>
<evidence type="ECO:0000256" key="1">
    <source>
        <dbReference type="SAM" id="MobiDB-lite"/>
    </source>
</evidence>
<feature type="compositionally biased region" description="Pro residues" evidence="1">
    <location>
        <begin position="594"/>
        <end position="606"/>
    </location>
</feature>
<dbReference type="Proteomes" id="UP001362999">
    <property type="component" value="Unassembled WGS sequence"/>
</dbReference>
<feature type="compositionally biased region" description="Low complexity" evidence="1">
    <location>
        <begin position="668"/>
        <end position="677"/>
    </location>
</feature>
<protein>
    <submittedName>
        <fullName evidence="2">Uncharacterized protein</fullName>
    </submittedName>
</protein>
<feature type="compositionally biased region" description="Low complexity" evidence="1">
    <location>
        <begin position="567"/>
        <end position="577"/>
    </location>
</feature>
<feature type="compositionally biased region" description="Pro residues" evidence="1">
    <location>
        <begin position="454"/>
        <end position="476"/>
    </location>
</feature>
<dbReference type="EMBL" id="JAWWNJ010000255">
    <property type="protein sequence ID" value="KAK6966800.1"/>
    <property type="molecule type" value="Genomic_DNA"/>
</dbReference>
<proteinExistence type="predicted"/>
<organism evidence="2 3">
    <name type="scientific">Favolaschia claudopus</name>
    <dbReference type="NCBI Taxonomy" id="2862362"/>
    <lineage>
        <taxon>Eukaryota</taxon>
        <taxon>Fungi</taxon>
        <taxon>Dikarya</taxon>
        <taxon>Basidiomycota</taxon>
        <taxon>Agaricomycotina</taxon>
        <taxon>Agaricomycetes</taxon>
        <taxon>Agaricomycetidae</taxon>
        <taxon>Agaricales</taxon>
        <taxon>Marasmiineae</taxon>
        <taxon>Mycenaceae</taxon>
        <taxon>Favolaschia</taxon>
    </lineage>
</organism>
<feature type="compositionally biased region" description="Low complexity" evidence="1">
    <location>
        <begin position="607"/>
        <end position="617"/>
    </location>
</feature>
<gene>
    <name evidence="2" type="ORF">R3P38DRAFT_2815716</name>
</gene>